<feature type="compositionally biased region" description="Basic residues" evidence="4">
    <location>
        <begin position="70"/>
        <end position="87"/>
    </location>
</feature>
<keyword evidence="8" id="KW-1185">Reference proteome</keyword>
<keyword evidence="3" id="KW-0436">Ligase</keyword>
<evidence type="ECO:0000313" key="7">
    <source>
        <dbReference type="EMBL" id="OXN01344.1"/>
    </source>
</evidence>
<accession>A0A229W0E2</accession>
<dbReference type="InterPro" id="IPR005252">
    <property type="entry name" value="CoaBC"/>
</dbReference>
<dbReference type="GO" id="GO:0004633">
    <property type="term" value="F:phosphopantothenoylcysteine decarboxylase activity"/>
    <property type="evidence" value="ECO:0007669"/>
    <property type="project" value="UniProtKB-UniRule"/>
</dbReference>
<dbReference type="PANTHER" id="PTHR14359">
    <property type="entry name" value="HOMO-OLIGOMERIC FLAVIN CONTAINING CYS DECARBOXYLASE FAMILY"/>
    <property type="match status" value="1"/>
</dbReference>
<feature type="binding site" evidence="3">
    <location>
        <position position="447"/>
    </location>
    <ligand>
        <name>CTP</name>
        <dbReference type="ChEBI" id="CHEBI:37563"/>
    </ligand>
</feature>
<keyword evidence="3" id="KW-0511">Multifunctional enzyme</keyword>
<dbReference type="RefSeq" id="WP_233133536.1">
    <property type="nucleotide sequence ID" value="NZ_NEWD01000004.1"/>
</dbReference>
<dbReference type="GO" id="GO:0015937">
    <property type="term" value="P:coenzyme A biosynthetic process"/>
    <property type="evidence" value="ECO:0007669"/>
    <property type="project" value="UniProtKB-UniRule"/>
</dbReference>
<evidence type="ECO:0000256" key="2">
    <source>
        <dbReference type="ARBA" id="ARBA00023239"/>
    </source>
</evidence>
<dbReference type="HAMAP" id="MF_02225">
    <property type="entry name" value="CoaBC"/>
    <property type="match status" value="1"/>
</dbReference>
<dbReference type="EC" id="6.3.2.5" evidence="3"/>
<evidence type="ECO:0000259" key="6">
    <source>
        <dbReference type="Pfam" id="PF04127"/>
    </source>
</evidence>
<protein>
    <recommendedName>
        <fullName evidence="3">Coenzyme A biosynthesis bifunctional protein CoaBC</fullName>
    </recommendedName>
    <alternativeName>
        <fullName evidence="3">DNA/pantothenate metabolism flavoprotein</fullName>
    </alternativeName>
    <alternativeName>
        <fullName evidence="3">Phosphopantothenoylcysteine synthetase/decarboxylase</fullName>
        <shortName evidence="3">PPCS-PPCDC</shortName>
    </alternativeName>
    <domain>
        <recommendedName>
            <fullName evidence="3">Phosphopantothenoylcysteine decarboxylase</fullName>
            <shortName evidence="3">PPC decarboxylase</shortName>
            <shortName evidence="3">PPC-DC</shortName>
            <ecNumber evidence="3">4.1.1.36</ecNumber>
        </recommendedName>
        <alternativeName>
            <fullName evidence="3">CoaC</fullName>
        </alternativeName>
    </domain>
    <domain>
        <recommendedName>
            <fullName evidence="3">Phosphopantothenate--cysteine ligase</fullName>
            <ecNumber evidence="3">6.3.2.5</ecNumber>
        </recommendedName>
        <alternativeName>
            <fullName evidence="3">CoaB</fullName>
        </alternativeName>
        <alternativeName>
            <fullName evidence="3">Phosphopantothenoylcysteine synthetase</fullName>
            <shortName evidence="3">PPC synthetase</shortName>
            <shortName evidence="3">PPC-S</shortName>
        </alternativeName>
    </domain>
</protein>
<comment type="cofactor">
    <cofactor evidence="3">
        <name>Mg(2+)</name>
        <dbReference type="ChEBI" id="CHEBI:18420"/>
    </cofactor>
</comment>
<keyword evidence="3" id="KW-0460">Magnesium</keyword>
<dbReference type="UniPathway" id="UPA00241">
    <property type="reaction ID" value="UER00353"/>
</dbReference>
<organism evidence="7 8">
    <name type="scientific">Bifidobacterium vansinderenii</name>
    <dbReference type="NCBI Taxonomy" id="1984871"/>
    <lineage>
        <taxon>Bacteria</taxon>
        <taxon>Bacillati</taxon>
        <taxon>Actinomycetota</taxon>
        <taxon>Actinomycetes</taxon>
        <taxon>Bifidobacteriales</taxon>
        <taxon>Bifidobacteriaceae</taxon>
        <taxon>Bifidobacterium</taxon>
    </lineage>
</organism>
<feature type="binding site" evidence="3">
    <location>
        <position position="409"/>
    </location>
    <ligand>
        <name>CTP</name>
        <dbReference type="ChEBI" id="CHEBI:37563"/>
    </ligand>
</feature>
<dbReference type="GO" id="GO:0004632">
    <property type="term" value="F:phosphopantothenate--cysteine ligase activity"/>
    <property type="evidence" value="ECO:0007669"/>
    <property type="project" value="UniProtKB-UniRule"/>
</dbReference>
<comment type="caution">
    <text evidence="3">Lacks conserved residue(s) required for the propagation of feature annotation.</text>
</comment>
<dbReference type="Proteomes" id="UP000215433">
    <property type="component" value="Unassembled WGS sequence"/>
</dbReference>
<sequence length="537" mass="57084">MNAMLNDESHHNTHGGSGNTGGIDEAAQSDAVRTTSTTQTTVTQTTTPQTTTTTRTTSDAATTSSPAAQNRRRPTSHSQRRHHKTQRPLHILLGVTGSIAAFKACQLASSLTKHGCEVRVMMTAAAQKFIGPASFDALTHTTTRTDMFPASEYAVSTDEYGDARVGVSHIEDAKWADMVVIAPATANVIAKFAYGLADDYLTSTVLAATCPKLVCPAMNVHMYENPATQRNIRICRELGFRFVDPTSGMLACQDVGKGRMAEPADIETVIGDILAETERATTPSGNATPAATATTPAAAPDTTPFLKGLNVLVTAGPTQEPLDPVRYLTNHSTGKMGYALAEAARDLGATVTLVSGPVSLPEPEGVNIVHVTTARDMFAAVSDSFEHADITVMAAAVGDFRAETASPQKIKKHGRTTLTLELVANPDILAWAGEHKRTDGSQTLCGFAMETEHLVENAARKLAEKHCDMLVANNLRDPGAGFATDTNVVTILTPAADADDPADESHNIADIERIGQMPKTELAKLILARLNGLRNRH</sequence>
<comment type="catalytic activity">
    <reaction evidence="3">
        <text>(R)-4'-phosphopantothenate + L-cysteine + CTP = N-[(R)-4-phosphopantothenoyl]-L-cysteine + CMP + diphosphate + H(+)</text>
        <dbReference type="Rhea" id="RHEA:19397"/>
        <dbReference type="ChEBI" id="CHEBI:10986"/>
        <dbReference type="ChEBI" id="CHEBI:15378"/>
        <dbReference type="ChEBI" id="CHEBI:33019"/>
        <dbReference type="ChEBI" id="CHEBI:35235"/>
        <dbReference type="ChEBI" id="CHEBI:37563"/>
        <dbReference type="ChEBI" id="CHEBI:59458"/>
        <dbReference type="ChEBI" id="CHEBI:60377"/>
        <dbReference type="EC" id="6.3.2.5"/>
    </reaction>
</comment>
<comment type="caution">
    <text evidence="7">The sequence shown here is derived from an EMBL/GenBank/DDBJ whole genome shotgun (WGS) entry which is preliminary data.</text>
</comment>
<dbReference type="GO" id="GO:0010181">
    <property type="term" value="F:FMN binding"/>
    <property type="evidence" value="ECO:0007669"/>
    <property type="project" value="UniProtKB-UniRule"/>
</dbReference>
<name>A0A229W0E2_9BIFI</name>
<evidence type="ECO:0000256" key="3">
    <source>
        <dbReference type="HAMAP-Rule" id="MF_02225"/>
    </source>
</evidence>
<dbReference type="InterPro" id="IPR003382">
    <property type="entry name" value="Flavoprotein"/>
</dbReference>
<dbReference type="InterPro" id="IPR036551">
    <property type="entry name" value="Flavin_trans-like"/>
</dbReference>
<comment type="pathway">
    <text evidence="3">Cofactor biosynthesis; coenzyme A biosynthesis; CoA from (R)-pantothenate: step 3/5.</text>
</comment>
<comment type="pathway">
    <text evidence="3">Cofactor biosynthesis; coenzyme A biosynthesis; CoA from (R)-pantothenate: step 2/5.</text>
</comment>
<dbReference type="Pfam" id="PF04127">
    <property type="entry name" value="DFP"/>
    <property type="match status" value="1"/>
</dbReference>
<keyword evidence="3" id="KW-0479">Metal-binding</keyword>
<evidence type="ECO:0000259" key="5">
    <source>
        <dbReference type="Pfam" id="PF02441"/>
    </source>
</evidence>
<comment type="similarity">
    <text evidence="3">In the N-terminal section; belongs to the HFCD (homo-oligomeric flavin containing Cys decarboxylase) superfamily.</text>
</comment>
<feature type="domain" description="Flavoprotein" evidence="5">
    <location>
        <begin position="90"/>
        <end position="273"/>
    </location>
</feature>
<comment type="function">
    <text evidence="3">Catalyzes two sequential steps in the biosynthesis of coenzyme A. In the first step cysteine is conjugated to 4'-phosphopantothenate to form 4-phosphopantothenoylcysteine. In the second step the latter compound is decarboxylated to form 4'-phosphopantotheine.</text>
</comment>
<dbReference type="GO" id="GO:0015941">
    <property type="term" value="P:pantothenate catabolic process"/>
    <property type="evidence" value="ECO:0007669"/>
    <property type="project" value="InterPro"/>
</dbReference>
<dbReference type="EC" id="4.1.1.36" evidence="3"/>
<reference evidence="7 8" key="1">
    <citation type="submission" date="2017-05" db="EMBL/GenBank/DDBJ databases">
        <title>Bifidobacterium vansinderenii sp. nov.</title>
        <authorList>
            <person name="Lugli G.A."/>
            <person name="Duranti S."/>
            <person name="Mangifesta M."/>
        </authorList>
    </citation>
    <scope>NUCLEOTIDE SEQUENCE [LARGE SCALE GENOMIC DNA]</scope>
    <source>
        <strain evidence="7 8">Tam10B</strain>
    </source>
</reference>
<feature type="binding site" evidence="3">
    <location>
        <position position="461"/>
    </location>
    <ligand>
        <name>CTP</name>
        <dbReference type="ChEBI" id="CHEBI:37563"/>
    </ligand>
</feature>
<dbReference type="Gene3D" id="3.40.50.10300">
    <property type="entry name" value="CoaB-like"/>
    <property type="match status" value="1"/>
</dbReference>
<feature type="region of interest" description="Phosphopantothenoylcysteine decarboxylase" evidence="3">
    <location>
        <begin position="1"/>
        <end position="310"/>
    </location>
</feature>
<feature type="binding site" evidence="3">
    <location>
        <position position="399"/>
    </location>
    <ligand>
        <name>CTP</name>
        <dbReference type="ChEBI" id="CHEBI:37563"/>
    </ligand>
</feature>
<dbReference type="GO" id="GO:0046872">
    <property type="term" value="F:metal ion binding"/>
    <property type="evidence" value="ECO:0007669"/>
    <property type="project" value="UniProtKB-KW"/>
</dbReference>
<dbReference type="SUPFAM" id="SSF102645">
    <property type="entry name" value="CoaB-like"/>
    <property type="match status" value="1"/>
</dbReference>
<feature type="region of interest" description="Disordered" evidence="4">
    <location>
        <begin position="1"/>
        <end position="88"/>
    </location>
</feature>
<evidence type="ECO:0000256" key="1">
    <source>
        <dbReference type="ARBA" id="ARBA00022793"/>
    </source>
</evidence>
<feature type="compositionally biased region" description="Low complexity" evidence="4">
    <location>
        <begin position="29"/>
        <end position="69"/>
    </location>
</feature>
<gene>
    <name evidence="3" type="primary">coaBC</name>
    <name evidence="7" type="ORF">Tam10B_0347</name>
</gene>
<evidence type="ECO:0000256" key="4">
    <source>
        <dbReference type="SAM" id="MobiDB-lite"/>
    </source>
</evidence>
<dbReference type="Pfam" id="PF02441">
    <property type="entry name" value="Flavoprotein"/>
    <property type="match status" value="1"/>
</dbReference>
<dbReference type="SUPFAM" id="SSF52507">
    <property type="entry name" value="Homo-oligomeric flavin-containing Cys decarboxylases, HFCD"/>
    <property type="match status" value="1"/>
</dbReference>
<feature type="binding site" evidence="3">
    <location>
        <position position="465"/>
    </location>
    <ligand>
        <name>CTP</name>
        <dbReference type="ChEBI" id="CHEBI:37563"/>
    </ligand>
</feature>
<dbReference type="PANTHER" id="PTHR14359:SF6">
    <property type="entry name" value="PHOSPHOPANTOTHENOYLCYSTEINE DECARBOXYLASE"/>
    <property type="match status" value="1"/>
</dbReference>
<feature type="region of interest" description="Phosphopantothenate--cysteine ligase" evidence="3">
    <location>
        <begin position="311"/>
        <end position="537"/>
    </location>
</feature>
<feature type="active site" description="Proton donor" evidence="3">
    <location>
        <position position="252"/>
    </location>
</feature>
<dbReference type="EMBL" id="NEWD01000004">
    <property type="protein sequence ID" value="OXN01344.1"/>
    <property type="molecule type" value="Genomic_DNA"/>
</dbReference>
<feature type="domain" description="DNA/pantothenate metabolism flavoprotein C-terminal" evidence="6">
    <location>
        <begin position="306"/>
        <end position="498"/>
    </location>
</feature>
<dbReference type="Gene3D" id="3.40.50.1950">
    <property type="entry name" value="Flavin prenyltransferase-like"/>
    <property type="match status" value="1"/>
</dbReference>
<dbReference type="AlphaFoldDB" id="A0A229W0E2"/>
<keyword evidence="3" id="KW-0288">FMN</keyword>
<keyword evidence="1 3" id="KW-0210">Decarboxylase</keyword>
<keyword evidence="2 3" id="KW-0456">Lyase</keyword>
<proteinExistence type="inferred from homology"/>
<comment type="catalytic activity">
    <reaction evidence="3">
        <text>N-[(R)-4-phosphopantothenoyl]-L-cysteine + H(+) = (R)-4'-phosphopantetheine + CO2</text>
        <dbReference type="Rhea" id="RHEA:16793"/>
        <dbReference type="ChEBI" id="CHEBI:15378"/>
        <dbReference type="ChEBI" id="CHEBI:16526"/>
        <dbReference type="ChEBI" id="CHEBI:59458"/>
        <dbReference type="ChEBI" id="CHEBI:61723"/>
        <dbReference type="EC" id="4.1.1.36"/>
    </reaction>
</comment>
<dbReference type="InterPro" id="IPR035929">
    <property type="entry name" value="CoaB-like_sf"/>
</dbReference>
<keyword evidence="3" id="KW-0285">Flavoprotein</keyword>
<dbReference type="GO" id="GO:0071513">
    <property type="term" value="C:phosphopantothenoylcysteine decarboxylase complex"/>
    <property type="evidence" value="ECO:0007669"/>
    <property type="project" value="TreeGrafter"/>
</dbReference>
<dbReference type="InterPro" id="IPR007085">
    <property type="entry name" value="DNA/pantothenate-metab_flavo_C"/>
</dbReference>
<comment type="cofactor">
    <cofactor evidence="3">
        <name>FMN</name>
        <dbReference type="ChEBI" id="CHEBI:58210"/>
    </cofactor>
    <text evidence="3">Binds 1 FMN per subunit.</text>
</comment>
<comment type="similarity">
    <text evidence="3">In the C-terminal section; belongs to the PPC synthetase family.</text>
</comment>
<feature type="binding site" evidence="3">
    <location>
        <begin position="426"/>
        <end position="429"/>
    </location>
    <ligand>
        <name>CTP</name>
        <dbReference type="ChEBI" id="CHEBI:37563"/>
    </ligand>
</feature>
<feature type="region of interest" description="Disordered" evidence="4">
    <location>
        <begin position="280"/>
        <end position="302"/>
    </location>
</feature>
<evidence type="ECO:0000313" key="8">
    <source>
        <dbReference type="Proteomes" id="UP000215433"/>
    </source>
</evidence>